<evidence type="ECO:0000313" key="5">
    <source>
        <dbReference type="Proteomes" id="UP001243757"/>
    </source>
</evidence>
<dbReference type="InterPro" id="IPR050855">
    <property type="entry name" value="NDM-1-like"/>
</dbReference>
<evidence type="ECO:0000313" key="4">
    <source>
        <dbReference type="EMBL" id="MDK3016151.1"/>
    </source>
</evidence>
<accession>A0ABT7EUX3</accession>
<dbReference type="Gene3D" id="3.60.15.10">
    <property type="entry name" value="Ribonuclease Z/Hydroxyacylglutathione hydrolase-like"/>
    <property type="match status" value="1"/>
</dbReference>
<dbReference type="PANTHER" id="PTHR42951">
    <property type="entry name" value="METALLO-BETA-LACTAMASE DOMAIN-CONTAINING"/>
    <property type="match status" value="1"/>
</dbReference>
<keyword evidence="2" id="KW-0732">Signal</keyword>
<name>A0ABT7EUX3_9RHOB</name>
<feature type="chain" id="PRO_5045408312" evidence="2">
    <location>
        <begin position="32"/>
        <end position="328"/>
    </location>
</feature>
<dbReference type="EMBL" id="JASNJD010000001">
    <property type="protein sequence ID" value="MDK3016151.1"/>
    <property type="molecule type" value="Genomic_DNA"/>
</dbReference>
<feature type="domain" description="Metallo-beta-lactamase" evidence="3">
    <location>
        <begin position="74"/>
        <end position="259"/>
    </location>
</feature>
<keyword evidence="5" id="KW-1185">Reference proteome</keyword>
<evidence type="ECO:0000259" key="3">
    <source>
        <dbReference type="SMART" id="SM00849"/>
    </source>
</evidence>
<evidence type="ECO:0000256" key="1">
    <source>
        <dbReference type="ARBA" id="ARBA00005250"/>
    </source>
</evidence>
<dbReference type="CDD" id="cd16282">
    <property type="entry name" value="metallo-hydrolase-like_MBL-fold"/>
    <property type="match status" value="1"/>
</dbReference>
<dbReference type="RefSeq" id="WP_284478973.1">
    <property type="nucleotide sequence ID" value="NZ_JASNJD010000001.1"/>
</dbReference>
<sequence length="328" mass="36188">MINVITARIGRHHIAAASIGLAAFCAGPVGASEDIADQYPQSELYSKPVEVIPHVFSAIGATAPPTYENAGHNNNLSFIVTDEGVVVINAGASARLAAALHEEIRRVTDQPVVLVINENGQGHAMLGNSYWRDQGVDILAHVDAVAETEENGDFILQGMQRYNRDKAEGTRVEHANLTFEEGYDLSLGGVEIKVLHLGPAHDPGDLQVWIPAWEIMITGDIAFHERMLPIFEDTCTSCWLETWTEKLEPLAPTYVIPGHGHPTNFAQVRRYTHDYLVDLREKIGAHIEEGGDLAGAYYVDQSRWAHLDTFEELATKNAGRVFAEMEWE</sequence>
<comment type="caution">
    <text evidence="4">The sequence shown here is derived from an EMBL/GenBank/DDBJ whole genome shotgun (WGS) entry which is preliminary data.</text>
</comment>
<dbReference type="InterPro" id="IPR001279">
    <property type="entry name" value="Metallo-B-lactamas"/>
</dbReference>
<proteinExistence type="inferred from homology"/>
<dbReference type="SUPFAM" id="SSF56281">
    <property type="entry name" value="Metallo-hydrolase/oxidoreductase"/>
    <property type="match status" value="1"/>
</dbReference>
<evidence type="ECO:0000256" key="2">
    <source>
        <dbReference type="SAM" id="SignalP"/>
    </source>
</evidence>
<dbReference type="PANTHER" id="PTHR42951:SF4">
    <property type="entry name" value="ACYL-COENZYME A THIOESTERASE MBLAC2"/>
    <property type="match status" value="1"/>
</dbReference>
<organism evidence="4 5">
    <name type="scientific">Pseudodonghicola flavimaris</name>
    <dbReference type="NCBI Taxonomy" id="3050036"/>
    <lineage>
        <taxon>Bacteria</taxon>
        <taxon>Pseudomonadati</taxon>
        <taxon>Pseudomonadota</taxon>
        <taxon>Alphaproteobacteria</taxon>
        <taxon>Rhodobacterales</taxon>
        <taxon>Paracoccaceae</taxon>
        <taxon>Pseudodonghicola</taxon>
    </lineage>
</organism>
<dbReference type="SMART" id="SM00849">
    <property type="entry name" value="Lactamase_B"/>
    <property type="match status" value="1"/>
</dbReference>
<protein>
    <submittedName>
        <fullName evidence="4">MBL fold metallo-hydrolase</fullName>
    </submittedName>
</protein>
<dbReference type="InterPro" id="IPR036866">
    <property type="entry name" value="RibonucZ/Hydroxyglut_hydro"/>
</dbReference>
<dbReference type="Proteomes" id="UP001243757">
    <property type="component" value="Unassembled WGS sequence"/>
</dbReference>
<feature type="signal peptide" evidence="2">
    <location>
        <begin position="1"/>
        <end position="31"/>
    </location>
</feature>
<reference evidence="4 5" key="1">
    <citation type="submission" date="2023-05" db="EMBL/GenBank/DDBJ databases">
        <title>Pseudodonghicola sp. nov.</title>
        <authorList>
            <person name="Huang J."/>
        </authorList>
    </citation>
    <scope>NUCLEOTIDE SEQUENCE [LARGE SCALE GENOMIC DNA]</scope>
    <source>
        <strain evidence="4 5">IC7</strain>
    </source>
</reference>
<comment type="similarity">
    <text evidence="1">Belongs to the metallo-beta-lactamase superfamily. Class-B beta-lactamase family.</text>
</comment>
<gene>
    <name evidence="4" type="ORF">QO033_00600</name>
</gene>